<dbReference type="CDD" id="cd24146">
    <property type="entry name" value="nat-AmDH_N_like"/>
    <property type="match status" value="1"/>
</dbReference>
<dbReference type="AlphaFoldDB" id="A0A2I1R0I7"/>
<dbReference type="GO" id="GO:0008839">
    <property type="term" value="F:4-hydroxy-tetrahydrodipicolinate reductase"/>
    <property type="evidence" value="ECO:0007669"/>
    <property type="project" value="InterPro"/>
</dbReference>
<dbReference type="GO" id="GO:0009089">
    <property type="term" value="P:lysine biosynthetic process via diaminopimelate"/>
    <property type="evidence" value="ECO:0007669"/>
    <property type="project" value="InterPro"/>
</dbReference>
<proteinExistence type="predicted"/>
<dbReference type="Gene3D" id="3.40.50.720">
    <property type="entry name" value="NAD(P)-binding Rossmann-like Domain"/>
    <property type="match status" value="1"/>
</dbReference>
<name>A0A2I1R0I7_9ACTN</name>
<gene>
    <name evidence="4" type="ORF">CYJ73_26090</name>
</gene>
<reference evidence="4 5" key="1">
    <citation type="submission" date="2017-12" db="EMBL/GenBank/DDBJ databases">
        <title>Phylogenetic diversity of female urinary microbiome.</title>
        <authorList>
            <person name="Thomas-White K."/>
            <person name="Wolfe A.J."/>
        </authorList>
    </citation>
    <scope>NUCLEOTIDE SEQUENCE [LARGE SCALE GENOMIC DNA]</scope>
    <source>
        <strain evidence="4 5">UMB0777</strain>
    </source>
</reference>
<evidence type="ECO:0000256" key="2">
    <source>
        <dbReference type="ARBA" id="ARBA00023002"/>
    </source>
</evidence>
<dbReference type="Proteomes" id="UP000234662">
    <property type="component" value="Unassembled WGS sequence"/>
</dbReference>
<accession>A0A2I1R0I7</accession>
<organism evidence="4 5">
    <name type="scientific">Gordonia terrae</name>
    <dbReference type="NCBI Taxonomy" id="2055"/>
    <lineage>
        <taxon>Bacteria</taxon>
        <taxon>Bacillati</taxon>
        <taxon>Actinomycetota</taxon>
        <taxon>Actinomycetes</taxon>
        <taxon>Mycobacteriales</taxon>
        <taxon>Gordoniaceae</taxon>
        <taxon>Gordonia</taxon>
    </lineage>
</organism>
<evidence type="ECO:0000256" key="1">
    <source>
        <dbReference type="ARBA" id="ARBA00022857"/>
    </source>
</evidence>
<sequence>MTTTQQTPGETAAAAPQIDGSPKPYRVVVWGTGNLGRAALRELMRRPEIEVVAVLGHNPSRHGTDAGESILGGAKIGVPVTTDKDDIYTMRDVDCILHMATVTPDMTDDVVRLLESGKNVISSAGFHNPAYHGEEFVARLEKACTSGNSSLCGNGLHPNLMFERLTLASTALTSRVEHISFAEYADCSAIGPEGEGILRRVGLGATPEVLQAALAENPIEDSWLAQYYVESLHFVLNKIYGISPAEMTTSIDVDWDLATADMDTNVMKVHKGEVMAIRNTYKAHVDGVLRGTMDQYYYLGEQACPLDERVGQTTHIAIVQGDPTSYQMRFDAGGSLRPSVEREDDSTAAAAYICVMPIIQAVPKVTSSPAGIIMPEEFTYAASDLHSLAPILN</sequence>
<dbReference type="InterPro" id="IPR000846">
    <property type="entry name" value="DapB_N"/>
</dbReference>
<evidence type="ECO:0000259" key="3">
    <source>
        <dbReference type="Pfam" id="PF01113"/>
    </source>
</evidence>
<protein>
    <recommendedName>
        <fullName evidence="3">Dihydrodipicolinate reductase N-terminal domain-containing protein</fullName>
    </recommendedName>
</protein>
<feature type="domain" description="Dihydrodipicolinate reductase N-terminal" evidence="3">
    <location>
        <begin position="26"/>
        <end position="119"/>
    </location>
</feature>
<evidence type="ECO:0000313" key="4">
    <source>
        <dbReference type="EMBL" id="PKZ62628.1"/>
    </source>
</evidence>
<comment type="caution">
    <text evidence="4">The sequence shown here is derived from an EMBL/GenBank/DDBJ whole genome shotgun (WGS) entry which is preliminary data.</text>
</comment>
<dbReference type="EMBL" id="PKJC01000058">
    <property type="protein sequence ID" value="PKZ62628.1"/>
    <property type="molecule type" value="Genomic_DNA"/>
</dbReference>
<dbReference type="Pfam" id="PF01113">
    <property type="entry name" value="DapB_N"/>
    <property type="match status" value="1"/>
</dbReference>
<dbReference type="RefSeq" id="WP_101823332.1">
    <property type="nucleotide sequence ID" value="NZ_PKJC01000058.1"/>
</dbReference>
<dbReference type="SUPFAM" id="SSF51735">
    <property type="entry name" value="NAD(P)-binding Rossmann-fold domains"/>
    <property type="match status" value="1"/>
</dbReference>
<keyword evidence="2" id="KW-0560">Oxidoreductase</keyword>
<keyword evidence="1" id="KW-0521">NADP</keyword>
<dbReference type="InterPro" id="IPR036291">
    <property type="entry name" value="NAD(P)-bd_dom_sf"/>
</dbReference>
<evidence type="ECO:0000313" key="5">
    <source>
        <dbReference type="Proteomes" id="UP000234662"/>
    </source>
</evidence>